<name>A0A1V4ICZ6_9CLOT</name>
<feature type="transmembrane region" description="Helical" evidence="1">
    <location>
        <begin position="38"/>
        <end position="57"/>
    </location>
</feature>
<dbReference type="PANTHER" id="PTHR41309:SF2">
    <property type="entry name" value="MEMBRANE PROTEIN"/>
    <property type="match status" value="1"/>
</dbReference>
<comment type="caution">
    <text evidence="2">The sequence shown here is derived from an EMBL/GenBank/DDBJ whole genome shotgun (WGS) entry which is preliminary data.</text>
</comment>
<evidence type="ECO:0000313" key="3">
    <source>
        <dbReference type="Proteomes" id="UP000190080"/>
    </source>
</evidence>
<keyword evidence="1" id="KW-0472">Membrane</keyword>
<dbReference type="RefSeq" id="WP_079427730.1">
    <property type="nucleotide sequence ID" value="NZ_MZGV01000074.1"/>
</dbReference>
<feature type="transmembrane region" description="Helical" evidence="1">
    <location>
        <begin position="16"/>
        <end position="32"/>
    </location>
</feature>
<dbReference type="EMBL" id="MZGV01000074">
    <property type="protein sequence ID" value="OPJ57724.1"/>
    <property type="molecule type" value="Genomic_DNA"/>
</dbReference>
<evidence type="ECO:0000256" key="1">
    <source>
        <dbReference type="SAM" id="Phobius"/>
    </source>
</evidence>
<keyword evidence="1" id="KW-1133">Transmembrane helix</keyword>
<gene>
    <name evidence="2" type="ORF">CLORY_39520</name>
</gene>
<dbReference type="AlphaFoldDB" id="A0A1V4ICZ6"/>
<accession>A0A1V4ICZ6</accession>
<dbReference type="Proteomes" id="UP000190080">
    <property type="component" value="Unassembled WGS sequence"/>
</dbReference>
<keyword evidence="1" id="KW-0812">Transmembrane</keyword>
<keyword evidence="3" id="KW-1185">Reference proteome</keyword>
<feature type="transmembrane region" description="Helical" evidence="1">
    <location>
        <begin position="176"/>
        <end position="198"/>
    </location>
</feature>
<sequence length="203" mass="22912">MLGLMLKDLINLKKQFKIILIILIFYTVWAITSKGTAMFNTMLALIFAFMPITALSYDERADWDKYVLSMPVSRTDIVTSKYILGITFIFITLILNIIINSFVGPNKIENTIIVPVTIASGLTTLLAVMFPILFKYGVEKSRTIFFLLFLLPFASGLIFSKLNIKMPSEQTVKTILISFPFVALALYVISVAISLTIYDKKEL</sequence>
<dbReference type="STRING" id="1450648.CLORY_39520"/>
<dbReference type="InterPro" id="IPR025699">
    <property type="entry name" value="ABC2_memb-like"/>
</dbReference>
<dbReference type="Pfam" id="PF13346">
    <property type="entry name" value="ABC2_membrane_5"/>
    <property type="match status" value="1"/>
</dbReference>
<organism evidence="2 3">
    <name type="scientific">Clostridium oryzae</name>
    <dbReference type="NCBI Taxonomy" id="1450648"/>
    <lineage>
        <taxon>Bacteria</taxon>
        <taxon>Bacillati</taxon>
        <taxon>Bacillota</taxon>
        <taxon>Clostridia</taxon>
        <taxon>Eubacteriales</taxon>
        <taxon>Clostridiaceae</taxon>
        <taxon>Clostridium</taxon>
    </lineage>
</organism>
<reference evidence="2 3" key="1">
    <citation type="submission" date="2017-03" db="EMBL/GenBank/DDBJ databases">
        <title>Genome sequence of Clostridium oryzae DSM 28571.</title>
        <authorList>
            <person name="Poehlein A."/>
            <person name="Daniel R."/>
        </authorList>
    </citation>
    <scope>NUCLEOTIDE SEQUENCE [LARGE SCALE GENOMIC DNA]</scope>
    <source>
        <strain evidence="2 3">DSM 28571</strain>
    </source>
</reference>
<dbReference type="OrthoDB" id="1655186at2"/>
<feature type="transmembrane region" description="Helical" evidence="1">
    <location>
        <begin position="144"/>
        <end position="164"/>
    </location>
</feature>
<proteinExistence type="predicted"/>
<evidence type="ECO:0000313" key="2">
    <source>
        <dbReference type="EMBL" id="OPJ57724.1"/>
    </source>
</evidence>
<feature type="transmembrane region" description="Helical" evidence="1">
    <location>
        <begin position="111"/>
        <end position="132"/>
    </location>
</feature>
<dbReference type="PANTHER" id="PTHR41309">
    <property type="entry name" value="MEMBRANE PROTEIN-RELATED"/>
    <property type="match status" value="1"/>
</dbReference>
<protein>
    <submittedName>
        <fullName evidence="2">ABC-2 family transporter protein</fullName>
    </submittedName>
</protein>
<feature type="transmembrane region" description="Helical" evidence="1">
    <location>
        <begin position="78"/>
        <end position="99"/>
    </location>
</feature>